<feature type="transmembrane region" description="Helical" evidence="1">
    <location>
        <begin position="49"/>
        <end position="69"/>
    </location>
</feature>
<accession>A0AAU9CBY6</accession>
<dbReference type="AlphaFoldDB" id="A0AAU9CBY6"/>
<keyword evidence="1" id="KW-0812">Transmembrane</keyword>
<name>A0AAU9CBY6_9BACT</name>
<dbReference type="EMBL" id="AP025314">
    <property type="protein sequence ID" value="BDD09681.1"/>
    <property type="molecule type" value="Genomic_DNA"/>
</dbReference>
<evidence type="ECO:0000256" key="1">
    <source>
        <dbReference type="SAM" id="Phobius"/>
    </source>
</evidence>
<evidence type="ECO:0008006" key="4">
    <source>
        <dbReference type="Google" id="ProtNLM"/>
    </source>
</evidence>
<feature type="transmembrane region" description="Helical" evidence="1">
    <location>
        <begin position="126"/>
        <end position="146"/>
    </location>
</feature>
<keyword evidence="1" id="KW-1133">Transmembrane helix</keyword>
<gene>
    <name evidence="2" type="ORF">FUAX_21130</name>
</gene>
<keyword evidence="3" id="KW-1185">Reference proteome</keyword>
<dbReference type="KEGG" id="fax:FUAX_21130"/>
<proteinExistence type="predicted"/>
<evidence type="ECO:0000313" key="3">
    <source>
        <dbReference type="Proteomes" id="UP001348817"/>
    </source>
</evidence>
<dbReference type="RefSeq" id="WP_338391278.1">
    <property type="nucleotide sequence ID" value="NZ_AP025314.1"/>
</dbReference>
<reference evidence="2 3" key="1">
    <citation type="submission" date="2021-12" db="EMBL/GenBank/DDBJ databases">
        <title>Genome sequencing of bacteria with rrn-lacking chromosome and rrn-plasmid.</title>
        <authorList>
            <person name="Anda M."/>
            <person name="Iwasaki W."/>
        </authorList>
    </citation>
    <scope>NUCLEOTIDE SEQUENCE [LARGE SCALE GENOMIC DNA]</scope>
    <source>
        <strain evidence="2 3">DSM 100852</strain>
    </source>
</reference>
<organism evidence="2 3">
    <name type="scientific">Fulvitalea axinellae</name>
    <dbReference type="NCBI Taxonomy" id="1182444"/>
    <lineage>
        <taxon>Bacteria</taxon>
        <taxon>Pseudomonadati</taxon>
        <taxon>Bacteroidota</taxon>
        <taxon>Cytophagia</taxon>
        <taxon>Cytophagales</taxon>
        <taxon>Persicobacteraceae</taxon>
        <taxon>Fulvitalea</taxon>
    </lineage>
</organism>
<evidence type="ECO:0000313" key="2">
    <source>
        <dbReference type="EMBL" id="BDD09681.1"/>
    </source>
</evidence>
<protein>
    <recommendedName>
        <fullName evidence="4">DUF1648 domain-containing protein</fullName>
    </recommendedName>
</protein>
<dbReference type="Proteomes" id="UP001348817">
    <property type="component" value="Chromosome"/>
</dbReference>
<feature type="transmembrane region" description="Helical" evidence="1">
    <location>
        <begin position="7"/>
        <end position="29"/>
    </location>
</feature>
<sequence>MNKMHSFFWGITLLLTVVVLLSVYGFMPYEVGINVDGAGKITDYVSKSQFFYGSLLFIFVANVTFYFFGRTLSNSPVRQSKPAFIEALSGWVFVFNGLVNLIMCISLVVLAGLNVTTTPFFERISFLAYGVPALFGVGVVWLLTALRKR</sequence>
<keyword evidence="1" id="KW-0472">Membrane</keyword>
<feature type="transmembrane region" description="Helical" evidence="1">
    <location>
        <begin position="90"/>
        <end position="114"/>
    </location>
</feature>